<evidence type="ECO:0000259" key="2">
    <source>
        <dbReference type="Pfam" id="PF00296"/>
    </source>
</evidence>
<dbReference type="SUPFAM" id="SSF51679">
    <property type="entry name" value="Bacterial luciferase-like"/>
    <property type="match status" value="1"/>
</dbReference>
<organism evidence="3">
    <name type="scientific">marine sediment metagenome</name>
    <dbReference type="NCBI Taxonomy" id="412755"/>
    <lineage>
        <taxon>unclassified sequences</taxon>
        <taxon>metagenomes</taxon>
        <taxon>ecological metagenomes</taxon>
    </lineage>
</organism>
<dbReference type="InterPro" id="IPR050564">
    <property type="entry name" value="F420-G6PD/mer"/>
</dbReference>
<feature type="non-terminal residue" evidence="3">
    <location>
        <position position="327"/>
    </location>
</feature>
<dbReference type="PANTHER" id="PTHR43244:SF1">
    <property type="entry name" value="5,10-METHYLENETETRAHYDROMETHANOPTERIN REDUCTASE"/>
    <property type="match status" value="1"/>
</dbReference>
<name>A0A0F9JMJ8_9ZZZZ</name>
<dbReference type="Pfam" id="PF00296">
    <property type="entry name" value="Bac_luciferase"/>
    <property type="match status" value="1"/>
</dbReference>
<reference evidence="3" key="1">
    <citation type="journal article" date="2015" name="Nature">
        <title>Complex archaea that bridge the gap between prokaryotes and eukaryotes.</title>
        <authorList>
            <person name="Spang A."/>
            <person name="Saw J.H."/>
            <person name="Jorgensen S.L."/>
            <person name="Zaremba-Niedzwiedzka K."/>
            <person name="Martijn J."/>
            <person name="Lind A.E."/>
            <person name="van Eijk R."/>
            <person name="Schleper C."/>
            <person name="Guy L."/>
            <person name="Ettema T.J."/>
        </authorList>
    </citation>
    <scope>NUCLEOTIDE SEQUENCE</scope>
</reference>
<dbReference type="AlphaFoldDB" id="A0A0F9JMJ8"/>
<dbReference type="Gene3D" id="3.20.20.30">
    <property type="entry name" value="Luciferase-like domain"/>
    <property type="match status" value="1"/>
</dbReference>
<proteinExistence type="predicted"/>
<sequence>MSNKSNYLIFVRKMTDKVNNKKMKYGLLMPHGGPSLNTPQKVTKYAIIAEQSGWDAFFIWDSISALAVDPWVTLASIAMSTKKIKIGAMVTPVARRRPWKLAKEGVSLDQLSHGRLIFGAGLGDDPVFGPYGEDTDKKVRAKKLDEGLDILNQLWSGEAVNFDGKYFNITDITYDRPIQSPRIPIWIGGLWPNKAPFRRAAKWDGMMPHTVRSVKKGGEIETEEIKGMRFPAKTAARAFVNKKERFEMIAEDSHVFVTNHKLDNPYDVVGIINNVKVSKLIIIAPDFSEQVLFSLIQTIKNGIFVYPVKCPALRTEQLEDLAVYTGA</sequence>
<dbReference type="PANTHER" id="PTHR43244">
    <property type="match status" value="1"/>
</dbReference>
<evidence type="ECO:0000313" key="3">
    <source>
        <dbReference type="EMBL" id="KKM00173.1"/>
    </source>
</evidence>
<dbReference type="InterPro" id="IPR011251">
    <property type="entry name" value="Luciferase-like_dom"/>
</dbReference>
<dbReference type="EMBL" id="LAZR01017497">
    <property type="protein sequence ID" value="KKM00173.1"/>
    <property type="molecule type" value="Genomic_DNA"/>
</dbReference>
<accession>A0A0F9JMJ8</accession>
<gene>
    <name evidence="3" type="ORF">LCGC14_1807060</name>
</gene>
<dbReference type="SUPFAM" id="SSF52029">
    <property type="entry name" value="GroEL apical domain-like"/>
    <property type="match status" value="1"/>
</dbReference>
<dbReference type="GO" id="GO:0016705">
    <property type="term" value="F:oxidoreductase activity, acting on paired donors, with incorporation or reduction of molecular oxygen"/>
    <property type="evidence" value="ECO:0007669"/>
    <property type="project" value="InterPro"/>
</dbReference>
<feature type="domain" description="Luciferase-like" evidence="2">
    <location>
        <begin position="34"/>
        <end position="210"/>
    </location>
</feature>
<protein>
    <recommendedName>
        <fullName evidence="2">Luciferase-like domain-containing protein</fullName>
    </recommendedName>
</protein>
<keyword evidence="1" id="KW-0560">Oxidoreductase</keyword>
<dbReference type="InterPro" id="IPR036661">
    <property type="entry name" value="Luciferase-like_sf"/>
</dbReference>
<dbReference type="InterPro" id="IPR027409">
    <property type="entry name" value="GroEL-like_apical_dom_sf"/>
</dbReference>
<evidence type="ECO:0000256" key="1">
    <source>
        <dbReference type="ARBA" id="ARBA00023002"/>
    </source>
</evidence>
<comment type="caution">
    <text evidence="3">The sequence shown here is derived from an EMBL/GenBank/DDBJ whole genome shotgun (WGS) entry which is preliminary data.</text>
</comment>